<protein>
    <submittedName>
        <fullName evidence="1">ATPase P</fullName>
    </submittedName>
</protein>
<evidence type="ECO:0000313" key="2">
    <source>
        <dbReference type="Proteomes" id="UP000307956"/>
    </source>
</evidence>
<accession>A0A4S4ASK0</accession>
<name>A0A4S4ASK0_9RHOO</name>
<dbReference type="AlphaFoldDB" id="A0A4S4ASK0"/>
<dbReference type="RefSeq" id="WP_136384261.1">
    <property type="nucleotide sequence ID" value="NZ_SSOD01000004.1"/>
</dbReference>
<dbReference type="OrthoDB" id="159409at2"/>
<dbReference type="Proteomes" id="UP000307956">
    <property type="component" value="Unassembled WGS sequence"/>
</dbReference>
<dbReference type="EMBL" id="SSOD01000004">
    <property type="protein sequence ID" value="THF62708.1"/>
    <property type="molecule type" value="Genomic_DNA"/>
</dbReference>
<evidence type="ECO:0000313" key="1">
    <source>
        <dbReference type="EMBL" id="THF62708.1"/>
    </source>
</evidence>
<organism evidence="1 2">
    <name type="scientific">Pseudothauera rhizosphaerae</name>
    <dbReference type="NCBI Taxonomy" id="2565932"/>
    <lineage>
        <taxon>Bacteria</taxon>
        <taxon>Pseudomonadati</taxon>
        <taxon>Pseudomonadota</taxon>
        <taxon>Betaproteobacteria</taxon>
        <taxon>Rhodocyclales</taxon>
        <taxon>Zoogloeaceae</taxon>
        <taxon>Pseudothauera</taxon>
    </lineage>
</organism>
<dbReference type="SUPFAM" id="SSF56784">
    <property type="entry name" value="HAD-like"/>
    <property type="match status" value="1"/>
</dbReference>
<proteinExistence type="predicted"/>
<dbReference type="InterPro" id="IPR036412">
    <property type="entry name" value="HAD-like_sf"/>
</dbReference>
<comment type="caution">
    <text evidence="1">The sequence shown here is derived from an EMBL/GenBank/DDBJ whole genome shotgun (WGS) entry which is preliminary data.</text>
</comment>
<sequence length="156" mass="16245">MIGVSIPGYGSFELRHVVTDYNGTLAVDGVLIDGVAAALRSLAERVEIHVITADTFGLAQAQLAGLPVTLTITPPENQAEAKLDYVRGLGASGVVAIGNGRNDRKMLESAAIGIALVQKEGASAETLRSADVVSAGILDALDLLRHTDRLKATLRS</sequence>
<dbReference type="Gene3D" id="3.40.50.1000">
    <property type="entry name" value="HAD superfamily/HAD-like"/>
    <property type="match status" value="1"/>
</dbReference>
<dbReference type="InterPro" id="IPR023214">
    <property type="entry name" value="HAD_sf"/>
</dbReference>
<gene>
    <name evidence="1" type="ORF">E6O51_07050</name>
</gene>
<keyword evidence="2" id="KW-1185">Reference proteome</keyword>
<reference evidence="1 2" key="1">
    <citation type="submission" date="2019-04" db="EMBL/GenBank/DDBJ databases">
        <title>Azoarcus rhizosphaerae sp. nov. isolated from rhizosphere of Ficus religiosa.</title>
        <authorList>
            <person name="Lin S.-Y."/>
            <person name="Hameed A."/>
            <person name="Hsu Y.-H."/>
            <person name="Young C.-C."/>
        </authorList>
    </citation>
    <scope>NUCLEOTIDE SEQUENCE [LARGE SCALE GENOMIC DNA]</scope>
    <source>
        <strain evidence="1 2">CC-YHH848</strain>
    </source>
</reference>